<reference evidence="1" key="1">
    <citation type="submission" date="2014-05" db="EMBL/GenBank/DDBJ databases">
        <title>Genome sequence of Mycobacterium aromaticivorans strain JS19b1T (= DSM 45407T).</title>
        <authorList>
            <person name="Kwak Y."/>
            <person name="Park G.-S."/>
            <person name="Li Q.X."/>
            <person name="Lee S.-E."/>
            <person name="Shin J.-H."/>
        </authorList>
    </citation>
    <scope>NUCLEOTIDE SEQUENCE [LARGE SCALE GENOMIC DNA]</scope>
    <source>
        <strain evidence="1">JS19b1</strain>
    </source>
</reference>
<name>A0A064CGD7_9MYCO</name>
<dbReference type="PANTHER" id="PTHR23026">
    <property type="entry name" value="NADPH NITROREDUCTASE"/>
    <property type="match status" value="1"/>
</dbReference>
<dbReference type="NCBIfam" id="NF047509">
    <property type="entry name" value="Rv3131_FMN_oxido"/>
    <property type="match status" value="1"/>
</dbReference>
<dbReference type="GO" id="GO:0016491">
    <property type="term" value="F:oxidoreductase activity"/>
    <property type="evidence" value="ECO:0007669"/>
    <property type="project" value="InterPro"/>
</dbReference>
<protein>
    <submittedName>
        <fullName evidence="1">NAD(P)H nitroreductase</fullName>
    </submittedName>
</protein>
<dbReference type="InterPro" id="IPR050627">
    <property type="entry name" value="Nitroreductase/BluB"/>
</dbReference>
<dbReference type="AlphaFoldDB" id="A0A064CGD7"/>
<accession>A0A064CGD7</accession>
<organism evidence="1 2">
    <name type="scientific">Mycolicibacterium aromaticivorans JS19b1 = JCM 16368</name>
    <dbReference type="NCBI Taxonomy" id="1440774"/>
    <lineage>
        <taxon>Bacteria</taxon>
        <taxon>Bacillati</taxon>
        <taxon>Actinomycetota</taxon>
        <taxon>Actinomycetes</taxon>
        <taxon>Mycobacteriales</taxon>
        <taxon>Mycobacteriaceae</taxon>
        <taxon>Mycolicibacterium</taxon>
    </lineage>
</organism>
<evidence type="ECO:0000313" key="2">
    <source>
        <dbReference type="Proteomes" id="UP000022835"/>
    </source>
</evidence>
<dbReference type="STRING" id="1440774.Y900_002240"/>
<evidence type="ECO:0000313" key="1">
    <source>
        <dbReference type="EMBL" id="KDE97783.1"/>
    </source>
</evidence>
<dbReference type="Gene3D" id="3.40.109.10">
    <property type="entry name" value="NADH Oxidase"/>
    <property type="match status" value="2"/>
</dbReference>
<dbReference type="RefSeq" id="WP_420329728.1">
    <property type="nucleotide sequence ID" value="NZ_JALN02000001.1"/>
</dbReference>
<gene>
    <name evidence="1" type="ORF">Y900_002240</name>
</gene>
<sequence>MPMVMSTLDPQVIANAVELACRAPSVHNSQPWRWVAQGPSLKLFLDADRVPHATDRSGREAVISCGAVLDHLRVAVAAAGWQAIIARFPNPNEPEHLATIDFSPLEFVTDAVRSRADAILARRTDRLPLAPPPDWTSFESVLRATIDTDRVAIRVLPESVRPQLAQASRLTESLRRYDASYHAELAWWTAPYEVSDGVPHSSLVSVTERDRVDVARVFPAAEHADRRPEVDQDRSTILVLTTFGDSRRDALDCGEVLSDVLLEATLAGLATCTLTHMTELAASRDVVRELTGTQDDPQLLIRVGLAPVIAPSPPATPRRPLSDVLEFRG</sequence>
<dbReference type="SUPFAM" id="SSF55469">
    <property type="entry name" value="FMN-dependent nitroreductase-like"/>
    <property type="match status" value="2"/>
</dbReference>
<dbReference type="EMBL" id="JALN02000001">
    <property type="protein sequence ID" value="KDE97783.1"/>
    <property type="molecule type" value="Genomic_DNA"/>
</dbReference>
<dbReference type="Proteomes" id="UP000022835">
    <property type="component" value="Unassembled WGS sequence"/>
</dbReference>
<dbReference type="eggNOG" id="COG0778">
    <property type="taxonomic scope" value="Bacteria"/>
</dbReference>
<comment type="caution">
    <text evidence="1">The sequence shown here is derived from an EMBL/GenBank/DDBJ whole genome shotgun (WGS) entry which is preliminary data.</text>
</comment>
<dbReference type="InterPro" id="IPR000415">
    <property type="entry name" value="Nitroreductase-like"/>
</dbReference>
<dbReference type="PANTHER" id="PTHR23026:SF123">
    <property type="entry name" value="NAD(P)H NITROREDUCTASE RV3131-RELATED"/>
    <property type="match status" value="1"/>
</dbReference>
<keyword evidence="2" id="KW-1185">Reference proteome</keyword>
<proteinExistence type="predicted"/>